<dbReference type="InterPro" id="IPR012337">
    <property type="entry name" value="RNaseH-like_sf"/>
</dbReference>
<dbReference type="Pfam" id="PF13482">
    <property type="entry name" value="RNase_H_2"/>
    <property type="match status" value="1"/>
</dbReference>
<dbReference type="InterPro" id="IPR036397">
    <property type="entry name" value="RNaseH_sf"/>
</dbReference>
<protein>
    <recommendedName>
        <fullName evidence="1">YprB ribonuclease H-like domain-containing protein</fullName>
    </recommendedName>
</protein>
<dbReference type="Gene3D" id="3.30.420.10">
    <property type="entry name" value="Ribonuclease H-like superfamily/Ribonuclease H"/>
    <property type="match status" value="1"/>
</dbReference>
<dbReference type="GO" id="GO:0003676">
    <property type="term" value="F:nucleic acid binding"/>
    <property type="evidence" value="ECO:0007669"/>
    <property type="project" value="InterPro"/>
</dbReference>
<dbReference type="Proteomes" id="UP000176678">
    <property type="component" value="Unassembled WGS sequence"/>
</dbReference>
<evidence type="ECO:0000259" key="1">
    <source>
        <dbReference type="Pfam" id="PF13482"/>
    </source>
</evidence>
<feature type="domain" description="YprB ribonuclease H-like" evidence="1">
    <location>
        <begin position="5"/>
        <end position="151"/>
    </location>
</feature>
<reference evidence="2 3" key="1">
    <citation type="journal article" date="2016" name="Nat. Commun.">
        <title>Thousands of microbial genomes shed light on interconnected biogeochemical processes in an aquifer system.</title>
        <authorList>
            <person name="Anantharaman K."/>
            <person name="Brown C.T."/>
            <person name="Hug L.A."/>
            <person name="Sharon I."/>
            <person name="Castelle C.J."/>
            <person name="Probst A.J."/>
            <person name="Thomas B.C."/>
            <person name="Singh A."/>
            <person name="Wilkins M.J."/>
            <person name="Karaoz U."/>
            <person name="Brodie E.L."/>
            <person name="Williams K.H."/>
            <person name="Hubbard S.S."/>
            <person name="Banfield J.F."/>
        </authorList>
    </citation>
    <scope>NUCLEOTIDE SEQUENCE [LARGE SCALE GENOMIC DNA]</scope>
</reference>
<dbReference type="EMBL" id="MGES01000006">
    <property type="protein sequence ID" value="OGL89363.1"/>
    <property type="molecule type" value="Genomic_DNA"/>
</dbReference>
<evidence type="ECO:0000313" key="3">
    <source>
        <dbReference type="Proteomes" id="UP000176678"/>
    </source>
</evidence>
<sequence length="197" mass="22228">MPELVFDIETQTADFGFDEAGLKKARVSVVVVYDYADGQYKTFMEENMAEMWPLFEKADRVIGYNIVHFDLPVLNNYYSGDLLKLPNLDLIIPVREALGFRLKLNDIAKATLKVEKSADGLQAVKWWAEGNVEDIKKYCADDVRITKDVYEFGRKNKQLFYSNLQGALLPFPVNFDPPVSAVPNAAPSATLNLTLPL</sequence>
<comment type="caution">
    <text evidence="2">The sequence shown here is derived from an EMBL/GenBank/DDBJ whole genome shotgun (WGS) entry which is preliminary data.</text>
</comment>
<name>A0A1F7VFZ0_9BACT</name>
<dbReference type="InterPro" id="IPR038720">
    <property type="entry name" value="YprB_RNase_H-like_dom"/>
</dbReference>
<dbReference type="AlphaFoldDB" id="A0A1F7VFZ0"/>
<dbReference type="SUPFAM" id="SSF53098">
    <property type="entry name" value="Ribonuclease H-like"/>
    <property type="match status" value="1"/>
</dbReference>
<gene>
    <name evidence="2" type="ORF">A3H75_02230</name>
</gene>
<proteinExistence type="predicted"/>
<accession>A0A1F7VFZ0</accession>
<organism evidence="2 3">
    <name type="scientific">Candidatus Uhrbacteria bacterium RIFCSPLOWO2_02_FULL_51_9</name>
    <dbReference type="NCBI Taxonomy" id="1802410"/>
    <lineage>
        <taxon>Bacteria</taxon>
        <taxon>Candidatus Uhriibacteriota</taxon>
    </lineage>
</organism>
<evidence type="ECO:0000313" key="2">
    <source>
        <dbReference type="EMBL" id="OGL89363.1"/>
    </source>
</evidence>